<name>A0A8H4V564_9HYPO</name>
<reference evidence="2 3" key="1">
    <citation type="journal article" date="2020" name="Genome Biol. Evol.">
        <title>A new high-quality draft genome assembly of the Chinese cordyceps Ophiocordyceps sinensis.</title>
        <authorList>
            <person name="Shu R."/>
            <person name="Zhang J."/>
            <person name="Meng Q."/>
            <person name="Zhang H."/>
            <person name="Zhou G."/>
            <person name="Li M."/>
            <person name="Wu P."/>
            <person name="Zhao Y."/>
            <person name="Chen C."/>
            <person name="Qin Q."/>
        </authorList>
    </citation>
    <scope>NUCLEOTIDE SEQUENCE [LARGE SCALE GENOMIC DNA]</scope>
    <source>
        <strain evidence="2 3">IOZ07</strain>
    </source>
</reference>
<gene>
    <name evidence="2" type="ORF">G6O67_004868</name>
</gene>
<evidence type="ECO:0000313" key="3">
    <source>
        <dbReference type="Proteomes" id="UP000557566"/>
    </source>
</evidence>
<dbReference type="AlphaFoldDB" id="A0A8H4V564"/>
<accession>A0A8H4V564</accession>
<protein>
    <submittedName>
        <fullName evidence="2">Uncharacterized protein</fullName>
    </submittedName>
</protein>
<dbReference type="Proteomes" id="UP000557566">
    <property type="component" value="Unassembled WGS sequence"/>
</dbReference>
<proteinExistence type="predicted"/>
<dbReference type="OrthoDB" id="20872at2759"/>
<feature type="region of interest" description="Disordered" evidence="1">
    <location>
        <begin position="1"/>
        <end position="24"/>
    </location>
</feature>
<dbReference type="EMBL" id="JAAVMX010000005">
    <property type="protein sequence ID" value="KAF4508502.1"/>
    <property type="molecule type" value="Genomic_DNA"/>
</dbReference>
<keyword evidence="3" id="KW-1185">Reference proteome</keyword>
<organism evidence="2 3">
    <name type="scientific">Ophiocordyceps sinensis</name>
    <dbReference type="NCBI Taxonomy" id="72228"/>
    <lineage>
        <taxon>Eukaryota</taxon>
        <taxon>Fungi</taxon>
        <taxon>Dikarya</taxon>
        <taxon>Ascomycota</taxon>
        <taxon>Pezizomycotina</taxon>
        <taxon>Sordariomycetes</taxon>
        <taxon>Hypocreomycetidae</taxon>
        <taxon>Hypocreales</taxon>
        <taxon>Ophiocordycipitaceae</taxon>
        <taxon>Ophiocordyceps</taxon>
    </lineage>
</organism>
<evidence type="ECO:0000313" key="2">
    <source>
        <dbReference type="EMBL" id="KAF4508502.1"/>
    </source>
</evidence>
<evidence type="ECO:0000256" key="1">
    <source>
        <dbReference type="SAM" id="MobiDB-lite"/>
    </source>
</evidence>
<sequence length="105" mass="11222">MRPVVATSDRKPLSNETDAVDTELDTRLDGPELARNCASLDLILGPKAGRDLFIGDAKHAPGTPIMCTEGGHCCALMYTQLFDCEKLDAAKVKAVRGLYARVGSS</sequence>
<comment type="caution">
    <text evidence="2">The sequence shown here is derived from an EMBL/GenBank/DDBJ whole genome shotgun (WGS) entry which is preliminary data.</text>
</comment>